<protein>
    <submittedName>
        <fullName evidence="1">Uncharacterized protein</fullName>
    </submittedName>
</protein>
<sequence length="72" mass="8444">MDRVREFEIEGNWGARVNLHGRGGDLIMGEAYALDSGSFTAAELGKELDWQPNYWLRERKEETEMVNRVEWK</sequence>
<gene>
    <name evidence="1" type="ORF">DEO72_LG6g1122</name>
</gene>
<accession>A0A4D6M4Y7</accession>
<evidence type="ECO:0000313" key="2">
    <source>
        <dbReference type="Proteomes" id="UP000501690"/>
    </source>
</evidence>
<dbReference type="Proteomes" id="UP000501690">
    <property type="component" value="Linkage Group LG6"/>
</dbReference>
<organism evidence="1 2">
    <name type="scientific">Vigna unguiculata</name>
    <name type="common">Cowpea</name>
    <dbReference type="NCBI Taxonomy" id="3917"/>
    <lineage>
        <taxon>Eukaryota</taxon>
        <taxon>Viridiplantae</taxon>
        <taxon>Streptophyta</taxon>
        <taxon>Embryophyta</taxon>
        <taxon>Tracheophyta</taxon>
        <taxon>Spermatophyta</taxon>
        <taxon>Magnoliopsida</taxon>
        <taxon>eudicotyledons</taxon>
        <taxon>Gunneridae</taxon>
        <taxon>Pentapetalae</taxon>
        <taxon>rosids</taxon>
        <taxon>fabids</taxon>
        <taxon>Fabales</taxon>
        <taxon>Fabaceae</taxon>
        <taxon>Papilionoideae</taxon>
        <taxon>50 kb inversion clade</taxon>
        <taxon>NPAAA clade</taxon>
        <taxon>indigoferoid/millettioid clade</taxon>
        <taxon>Phaseoleae</taxon>
        <taxon>Vigna</taxon>
    </lineage>
</organism>
<dbReference type="EMBL" id="CP039350">
    <property type="protein sequence ID" value="QCD96419.1"/>
    <property type="molecule type" value="Genomic_DNA"/>
</dbReference>
<name>A0A4D6M4Y7_VIGUN</name>
<keyword evidence="2" id="KW-1185">Reference proteome</keyword>
<dbReference type="AlphaFoldDB" id="A0A4D6M4Y7"/>
<evidence type="ECO:0000313" key="1">
    <source>
        <dbReference type="EMBL" id="QCD96419.1"/>
    </source>
</evidence>
<proteinExistence type="predicted"/>
<reference evidence="1 2" key="1">
    <citation type="submission" date="2019-04" db="EMBL/GenBank/DDBJ databases">
        <title>An improved genome assembly and genetic linkage map for asparagus bean, Vigna unguiculata ssp. sesquipedialis.</title>
        <authorList>
            <person name="Xia Q."/>
            <person name="Zhang R."/>
            <person name="Dong Y."/>
        </authorList>
    </citation>
    <scope>NUCLEOTIDE SEQUENCE [LARGE SCALE GENOMIC DNA]</scope>
    <source>
        <tissue evidence="1">Leaf</tissue>
    </source>
</reference>